<feature type="compositionally biased region" description="Basic and acidic residues" evidence="2">
    <location>
        <begin position="693"/>
        <end position="733"/>
    </location>
</feature>
<feature type="region of interest" description="Disordered" evidence="2">
    <location>
        <begin position="637"/>
        <end position="790"/>
    </location>
</feature>
<name>A0A842I430_9RHOB</name>
<dbReference type="InterPro" id="IPR012683">
    <property type="entry name" value="CHP02302_TM"/>
</dbReference>
<sequence length="827" mass="91148">MTDDSASMFKAIARPLRLTLLGLWAERLVRCLWPLWTVLIATLSALAFGLQDLLPIEVAWPALILAGLAALGFLWRGFRQFRRPTRTEALIRLDQRLPGRPLAALTDTQAIGAGDPASLAVWQAHRARMAARAAGASAVEPDLRLASRDPFALRYVALTAFVMALMFGSLWRVTSVEALAPGSGANIAAGPTWEGWAQPPAYTGKPTIYLNEVDQTALSLPVGTRLQFRLYGEVGDLTLSETVSQRTEVPAASEPVHDFTLRQSGKVSVDGPGGRAWEFTATPDAAPSVTPDKTVAREADGKLKQKFSAKDDYGIASGQVSIALDLAAVQRVYGLTVDPEPREAAVLDLPLPVHGSRAEFTETLVDDLSKHPFANLPVTMTFSVTDGANQTGRAEALHITLPGKRFFDPFAAALIEMRRDLLWNRSNAPQVAQILKAVTHRPEDMIRNQRAYLRLRVLMRDLDTQAATLTPEARDTMAEELWQIALMVDEGDLASALENLRRAQDRLDEAIRNGADKSEIDQLMKELRQAMNDYMRQLAQEAEKNPDQQQSQNMDGMQMSADQLQQMLDELQKLMEEGKTAEAQQLMEMLRQLMENMQVVQGQGQGQGQGGPGQQAMRDLQDTLRNQQGLSDDAFRDLQDGQEGEGEQGQDQGEGKGEGKGGQSLADRQRELRDKLGQLQGGQLPGDGSEQGEEGRRQLDRAGRAMDEAEDALRDGDLPRALDRQAEAMEAMRDGMQNFGDALAETQRQGDAAQGEEFGQADPNGQRDPLGREPGNSARIGSDRNMLQGQDVYRRAQDLLDEIRRRSGEQARPEGERNYLRRLLDMF</sequence>
<keyword evidence="3" id="KW-0812">Transmembrane</keyword>
<protein>
    <submittedName>
        <fullName evidence="4">TIGR02302 family protein</fullName>
    </submittedName>
</protein>
<feature type="compositionally biased region" description="Basic and acidic residues" evidence="2">
    <location>
        <begin position="667"/>
        <end position="676"/>
    </location>
</feature>
<evidence type="ECO:0000256" key="1">
    <source>
        <dbReference type="SAM" id="Coils"/>
    </source>
</evidence>
<keyword evidence="3" id="KW-0472">Membrane</keyword>
<dbReference type="RefSeq" id="WP_185796468.1">
    <property type="nucleotide sequence ID" value="NZ_JACLQD010000001.1"/>
</dbReference>
<organism evidence="4 5">
    <name type="scientific">Paragemmobacter straminiformis</name>
    <dbReference type="NCBI Taxonomy" id="2045119"/>
    <lineage>
        <taxon>Bacteria</taxon>
        <taxon>Pseudomonadati</taxon>
        <taxon>Pseudomonadota</taxon>
        <taxon>Alphaproteobacteria</taxon>
        <taxon>Rhodobacterales</taxon>
        <taxon>Paracoccaceae</taxon>
        <taxon>Paragemmobacter</taxon>
    </lineage>
</organism>
<keyword evidence="3" id="KW-1133">Transmembrane helix</keyword>
<dbReference type="NCBIfam" id="TIGR02302">
    <property type="entry name" value="aProt_lowcomp"/>
    <property type="match status" value="1"/>
</dbReference>
<proteinExistence type="predicted"/>
<keyword evidence="1" id="KW-0175">Coiled coil</keyword>
<accession>A0A842I430</accession>
<feature type="transmembrane region" description="Helical" evidence="3">
    <location>
        <begin position="152"/>
        <end position="171"/>
    </location>
</feature>
<evidence type="ECO:0000256" key="2">
    <source>
        <dbReference type="SAM" id="MobiDB-lite"/>
    </source>
</evidence>
<dbReference type="Pfam" id="PF13779">
    <property type="entry name" value="DUF4175"/>
    <property type="match status" value="1"/>
</dbReference>
<reference evidence="4 5" key="1">
    <citation type="journal article" date="2017" name="Int. J. Syst. Evol. Microbiol.">
        <title>Gemmobacter straminiformis sp. nov., isolated from an artificial fountain.</title>
        <authorList>
            <person name="Kang J.Y."/>
            <person name="Kim M.J."/>
            <person name="Chun J."/>
            <person name="Son K.P."/>
            <person name="Jahng K.Y."/>
        </authorList>
    </citation>
    <scope>NUCLEOTIDE SEQUENCE [LARGE SCALE GENOMIC DNA]</scope>
    <source>
        <strain evidence="4 5">CAM-8</strain>
    </source>
</reference>
<gene>
    <name evidence="4" type="ORF">H7F16_05240</name>
</gene>
<dbReference type="AlphaFoldDB" id="A0A842I430"/>
<evidence type="ECO:0000256" key="3">
    <source>
        <dbReference type="SAM" id="Phobius"/>
    </source>
</evidence>
<dbReference type="Proteomes" id="UP000555411">
    <property type="component" value="Unassembled WGS sequence"/>
</dbReference>
<feature type="transmembrane region" description="Helical" evidence="3">
    <location>
        <begin position="31"/>
        <end position="50"/>
    </location>
</feature>
<evidence type="ECO:0000313" key="5">
    <source>
        <dbReference type="Proteomes" id="UP000555411"/>
    </source>
</evidence>
<comment type="caution">
    <text evidence="4">The sequence shown here is derived from an EMBL/GenBank/DDBJ whole genome shotgun (WGS) entry which is preliminary data.</text>
</comment>
<keyword evidence="5" id="KW-1185">Reference proteome</keyword>
<evidence type="ECO:0000313" key="4">
    <source>
        <dbReference type="EMBL" id="MBC2834902.1"/>
    </source>
</evidence>
<feature type="coiled-coil region" evidence="1">
    <location>
        <begin position="493"/>
        <end position="603"/>
    </location>
</feature>
<feature type="transmembrane region" description="Helical" evidence="3">
    <location>
        <begin position="56"/>
        <end position="75"/>
    </location>
</feature>
<dbReference type="EMBL" id="JACLQD010000001">
    <property type="protein sequence ID" value="MBC2834902.1"/>
    <property type="molecule type" value="Genomic_DNA"/>
</dbReference>